<dbReference type="NCBIfam" id="TIGR02419">
    <property type="entry name" value="C4_traR_proteo"/>
    <property type="match status" value="1"/>
</dbReference>
<dbReference type="EMBL" id="FWWV01000009">
    <property type="protein sequence ID" value="SMB82431.1"/>
    <property type="molecule type" value="Genomic_DNA"/>
</dbReference>
<keyword evidence="2" id="KW-0863">Zinc-finger</keyword>
<evidence type="ECO:0000256" key="1">
    <source>
        <dbReference type="ARBA" id="ARBA00022723"/>
    </source>
</evidence>
<feature type="domain" description="Zinc finger DksA/TraR C4-type" evidence="5">
    <location>
        <begin position="34"/>
        <end position="64"/>
    </location>
</feature>
<keyword evidence="7" id="KW-1185">Reference proteome</keyword>
<evidence type="ECO:0000256" key="3">
    <source>
        <dbReference type="ARBA" id="ARBA00022833"/>
    </source>
</evidence>
<evidence type="ECO:0000256" key="2">
    <source>
        <dbReference type="ARBA" id="ARBA00022771"/>
    </source>
</evidence>
<evidence type="ECO:0000313" key="6">
    <source>
        <dbReference type="EMBL" id="SMB82431.1"/>
    </source>
</evidence>
<evidence type="ECO:0000256" key="4">
    <source>
        <dbReference type="PROSITE-ProRule" id="PRU00510"/>
    </source>
</evidence>
<dbReference type="InterPro" id="IPR012783">
    <property type="entry name" value="Znf_C4_TraR"/>
</dbReference>
<name>A0A1W1UNP8_9PAST</name>
<keyword evidence="3" id="KW-0862">Zinc</keyword>
<sequence length="72" mass="8146">MSDISDRASQLEQLQRDLALAKHRRTAAIGALECDDCGEPIPELRRKTIVGCRRCVTCQGIVEKREKGYRKC</sequence>
<evidence type="ECO:0000259" key="5">
    <source>
        <dbReference type="Pfam" id="PF01258"/>
    </source>
</evidence>
<dbReference type="Pfam" id="PF01258">
    <property type="entry name" value="zf-dskA_traR"/>
    <property type="match status" value="1"/>
</dbReference>
<dbReference type="PANTHER" id="PTHR38777">
    <property type="entry name" value="FELS-2 PROPHAGE PROTEIN"/>
    <property type="match status" value="1"/>
</dbReference>
<protein>
    <submittedName>
        <fullName evidence="6">Transcriptional regulator, TraR/DksA family</fullName>
    </submittedName>
</protein>
<gene>
    <name evidence="6" type="ORF">SAMN05660772_02105</name>
</gene>
<organism evidence="6 7">
    <name type="scientific">Pasteurella testudinis DSM 23072</name>
    <dbReference type="NCBI Taxonomy" id="1122938"/>
    <lineage>
        <taxon>Bacteria</taxon>
        <taxon>Pseudomonadati</taxon>
        <taxon>Pseudomonadota</taxon>
        <taxon>Gammaproteobacteria</taxon>
        <taxon>Pasteurellales</taxon>
        <taxon>Pasteurellaceae</taxon>
        <taxon>Pasteurella</taxon>
    </lineage>
</organism>
<dbReference type="SUPFAM" id="SSF57716">
    <property type="entry name" value="Glucocorticoid receptor-like (DNA-binding domain)"/>
    <property type="match status" value="1"/>
</dbReference>
<keyword evidence="1" id="KW-0479">Metal-binding</keyword>
<dbReference type="InterPro" id="IPR000962">
    <property type="entry name" value="Znf_DskA_TraR"/>
</dbReference>
<reference evidence="7" key="1">
    <citation type="submission" date="2017-04" db="EMBL/GenBank/DDBJ databases">
        <authorList>
            <person name="Varghese N."/>
            <person name="Submissions S."/>
        </authorList>
    </citation>
    <scope>NUCLEOTIDE SEQUENCE [LARGE SCALE GENOMIC DNA]</scope>
    <source>
        <strain evidence="7">DSM 23072</strain>
    </source>
</reference>
<dbReference type="Proteomes" id="UP000192408">
    <property type="component" value="Unassembled WGS sequence"/>
</dbReference>
<accession>A0A1W1UNP8</accession>
<dbReference type="STRING" id="1122938.SAMN05660772_02105"/>
<dbReference type="PROSITE" id="PS51128">
    <property type="entry name" value="ZF_DKSA_2"/>
    <property type="match status" value="1"/>
</dbReference>
<dbReference type="GO" id="GO:0008270">
    <property type="term" value="F:zinc ion binding"/>
    <property type="evidence" value="ECO:0007669"/>
    <property type="project" value="UniProtKB-KW"/>
</dbReference>
<dbReference type="RefSeq" id="WP_084256580.1">
    <property type="nucleotide sequence ID" value="NZ_FWWV01000009.1"/>
</dbReference>
<dbReference type="GO" id="GO:1900378">
    <property type="term" value="P:positive regulation of secondary metabolite biosynthetic process"/>
    <property type="evidence" value="ECO:0007669"/>
    <property type="project" value="TreeGrafter"/>
</dbReference>
<evidence type="ECO:0000313" key="7">
    <source>
        <dbReference type="Proteomes" id="UP000192408"/>
    </source>
</evidence>
<feature type="zinc finger region" description="dksA C4-type" evidence="4">
    <location>
        <begin position="34"/>
        <end position="58"/>
    </location>
</feature>
<dbReference type="PANTHER" id="PTHR38777:SF1">
    <property type="entry name" value="DNAK SUPPRESSOR PROTEIN"/>
    <property type="match status" value="1"/>
</dbReference>
<dbReference type="AlphaFoldDB" id="A0A1W1UNP8"/>
<proteinExistence type="predicted"/>